<dbReference type="KEGG" id="slk:SLUN_04455"/>
<evidence type="ECO:0000259" key="2">
    <source>
        <dbReference type="Pfam" id="PF10400"/>
    </source>
</evidence>
<sequence length="189" mass="21769">MSLKYAVLAALLEGESSGYDLAKRFDVSVANFWSATPQQLYRELERLAGDGLIAARVVQQERRPNKRMFTLTDTGRQDLRDFTAEPPRPTTIRDEFLVKIQAMDEGDPDATRNLLEERLEWARGKLARYERLRDHLLGGLSEEEYLRDAERIGPYLTLMRGRAFEEENLRWGEQVLEILARRKAVGGRG</sequence>
<dbReference type="InterPro" id="IPR036388">
    <property type="entry name" value="WH-like_DNA-bd_sf"/>
</dbReference>
<dbReference type="Pfam" id="PF10400">
    <property type="entry name" value="Vir_act_alpha_C"/>
    <property type="match status" value="1"/>
</dbReference>
<keyword evidence="4" id="KW-1185">Reference proteome</keyword>
<evidence type="ECO:0000313" key="4">
    <source>
        <dbReference type="Proteomes" id="UP000244201"/>
    </source>
</evidence>
<dbReference type="SUPFAM" id="SSF46785">
    <property type="entry name" value="Winged helix' DNA-binding domain"/>
    <property type="match status" value="1"/>
</dbReference>
<dbReference type="AlphaFoldDB" id="A0A2R4SXF7"/>
<dbReference type="InterPro" id="IPR005149">
    <property type="entry name" value="Tscrpt_reg_PadR_N"/>
</dbReference>
<dbReference type="InterPro" id="IPR036390">
    <property type="entry name" value="WH_DNA-bd_sf"/>
</dbReference>
<dbReference type="Gene3D" id="6.10.140.190">
    <property type="match status" value="1"/>
</dbReference>
<protein>
    <submittedName>
        <fullName evidence="3">PadR family transcriptional regulator</fullName>
    </submittedName>
</protein>
<dbReference type="Pfam" id="PF03551">
    <property type="entry name" value="PadR"/>
    <property type="match status" value="1"/>
</dbReference>
<feature type="domain" description="Transcription regulator PadR N-terminal" evidence="1">
    <location>
        <begin position="7"/>
        <end position="80"/>
    </location>
</feature>
<dbReference type="GeneID" id="55654520"/>
<accession>A0A2R4SXF7</accession>
<dbReference type="PANTHER" id="PTHR43252">
    <property type="entry name" value="TRANSCRIPTIONAL REGULATOR YQJI"/>
    <property type="match status" value="1"/>
</dbReference>
<gene>
    <name evidence="3" type="ORF">SLUN_04455</name>
</gene>
<name>A0A2R4SXF7_9ACTN</name>
<evidence type="ECO:0000313" key="3">
    <source>
        <dbReference type="EMBL" id="AVZ71561.1"/>
    </source>
</evidence>
<feature type="domain" description="Transcription regulator PadR C-terminal" evidence="2">
    <location>
        <begin position="92"/>
        <end position="179"/>
    </location>
</feature>
<dbReference type="InterPro" id="IPR018309">
    <property type="entry name" value="Tscrpt_reg_PadR_C"/>
</dbReference>
<dbReference type="RefSeq" id="WP_108147251.1">
    <property type="nucleotide sequence ID" value="NZ_CP026304.1"/>
</dbReference>
<reference evidence="3 4" key="1">
    <citation type="submission" date="2018-01" db="EMBL/GenBank/DDBJ databases">
        <title>Complete genome sequence of Streptomyces lunaelactis MM109T, a Ferroverdin A producer isolated from cave moonmilk deposits.</title>
        <authorList>
            <person name="Naome A."/>
            <person name="Martinet L."/>
            <person name="Maciejewska M."/>
            <person name="Anderssen S."/>
            <person name="Adam D."/>
            <person name="Tenconi E."/>
            <person name="Deflandre B."/>
            <person name="Arguelles-Arias A."/>
            <person name="Calusinska M."/>
            <person name="Copieters W."/>
            <person name="Karim L."/>
            <person name="Hanikenne M."/>
            <person name="Baurain D."/>
            <person name="van Wezel G."/>
            <person name="Smargiasso N."/>
            <person name="de Pauw E."/>
            <person name="Delfosse P."/>
            <person name="Rigali S."/>
        </authorList>
    </citation>
    <scope>NUCLEOTIDE SEQUENCE [LARGE SCALE GENOMIC DNA]</scope>
    <source>
        <strain evidence="3 4">MM109</strain>
    </source>
</reference>
<dbReference type="EMBL" id="CP026304">
    <property type="protein sequence ID" value="AVZ71561.1"/>
    <property type="molecule type" value="Genomic_DNA"/>
</dbReference>
<dbReference type="OrthoDB" id="3186544at2"/>
<dbReference type="PANTHER" id="PTHR43252:SF4">
    <property type="entry name" value="TRANSCRIPTIONAL REGULATORY PROTEIN"/>
    <property type="match status" value="1"/>
</dbReference>
<dbReference type="Proteomes" id="UP000244201">
    <property type="component" value="Chromosome"/>
</dbReference>
<proteinExistence type="predicted"/>
<dbReference type="Gene3D" id="1.10.10.10">
    <property type="entry name" value="Winged helix-like DNA-binding domain superfamily/Winged helix DNA-binding domain"/>
    <property type="match status" value="1"/>
</dbReference>
<organism evidence="3 4">
    <name type="scientific">Streptomyces lunaelactis</name>
    <dbReference type="NCBI Taxonomy" id="1535768"/>
    <lineage>
        <taxon>Bacteria</taxon>
        <taxon>Bacillati</taxon>
        <taxon>Actinomycetota</taxon>
        <taxon>Actinomycetes</taxon>
        <taxon>Kitasatosporales</taxon>
        <taxon>Streptomycetaceae</taxon>
        <taxon>Streptomyces</taxon>
    </lineage>
</organism>
<evidence type="ECO:0000259" key="1">
    <source>
        <dbReference type="Pfam" id="PF03551"/>
    </source>
</evidence>